<protein>
    <submittedName>
        <fullName evidence="1">Uncharacterized protein</fullName>
    </submittedName>
</protein>
<evidence type="ECO:0000313" key="2">
    <source>
        <dbReference type="Proteomes" id="UP000037069"/>
    </source>
</evidence>
<name>A0A0L0CFV3_LUCCU</name>
<proteinExistence type="predicted"/>
<dbReference type="AlphaFoldDB" id="A0A0L0CFV3"/>
<dbReference type="EMBL" id="JRES01000451">
    <property type="protein sequence ID" value="KNC31087.1"/>
    <property type="molecule type" value="Genomic_DNA"/>
</dbReference>
<evidence type="ECO:0000313" key="1">
    <source>
        <dbReference type="EMBL" id="KNC31087.1"/>
    </source>
</evidence>
<keyword evidence="2" id="KW-1185">Reference proteome</keyword>
<accession>A0A0L0CFV3</accession>
<organism evidence="1 2">
    <name type="scientific">Lucilia cuprina</name>
    <name type="common">Green bottle fly</name>
    <name type="synonym">Australian sheep blowfly</name>
    <dbReference type="NCBI Taxonomy" id="7375"/>
    <lineage>
        <taxon>Eukaryota</taxon>
        <taxon>Metazoa</taxon>
        <taxon>Ecdysozoa</taxon>
        <taxon>Arthropoda</taxon>
        <taxon>Hexapoda</taxon>
        <taxon>Insecta</taxon>
        <taxon>Pterygota</taxon>
        <taxon>Neoptera</taxon>
        <taxon>Endopterygota</taxon>
        <taxon>Diptera</taxon>
        <taxon>Brachycera</taxon>
        <taxon>Muscomorpha</taxon>
        <taxon>Oestroidea</taxon>
        <taxon>Calliphoridae</taxon>
        <taxon>Luciliinae</taxon>
        <taxon>Lucilia</taxon>
    </lineage>
</organism>
<sequence length="212" mass="23716">MKALFHGGLFHPLDRLEKGLPSPLNSSMKNSVGNFCTWICHSPVADDRQHRLNPNSHPYKEKASTGEINLSDIPEDDHPYDAMKDWNDRRPLNNNLTIPQHILAFHYATDTTWIPKEPQPTDQLGQVLRATGHPTHAKLFEGEAEDTFDTTRLQVLTAGIGNISIGQDCNNSKVDISPRTTADADVVLLVPMRNLNISLSFSPDIYPRSDLK</sequence>
<reference evidence="1 2" key="1">
    <citation type="journal article" date="2015" name="Nat. Commun.">
        <title>Lucilia cuprina genome unlocks parasitic fly biology to underpin future interventions.</title>
        <authorList>
            <person name="Anstead C.A."/>
            <person name="Korhonen P.K."/>
            <person name="Young N.D."/>
            <person name="Hall R.S."/>
            <person name="Jex A.R."/>
            <person name="Murali S.C."/>
            <person name="Hughes D.S."/>
            <person name="Lee S.F."/>
            <person name="Perry T."/>
            <person name="Stroehlein A.J."/>
            <person name="Ansell B.R."/>
            <person name="Breugelmans B."/>
            <person name="Hofmann A."/>
            <person name="Qu J."/>
            <person name="Dugan S."/>
            <person name="Lee S.L."/>
            <person name="Chao H."/>
            <person name="Dinh H."/>
            <person name="Han Y."/>
            <person name="Doddapaneni H.V."/>
            <person name="Worley K.C."/>
            <person name="Muzny D.M."/>
            <person name="Ioannidis P."/>
            <person name="Waterhouse R.M."/>
            <person name="Zdobnov E.M."/>
            <person name="James P.J."/>
            <person name="Bagnall N.H."/>
            <person name="Kotze A.C."/>
            <person name="Gibbs R.A."/>
            <person name="Richards S."/>
            <person name="Batterham P."/>
            <person name="Gasser R.B."/>
        </authorList>
    </citation>
    <scope>NUCLEOTIDE SEQUENCE [LARGE SCALE GENOMIC DNA]</scope>
    <source>
        <strain evidence="1 2">LS</strain>
        <tissue evidence="1">Full body</tissue>
    </source>
</reference>
<dbReference type="Proteomes" id="UP000037069">
    <property type="component" value="Unassembled WGS sequence"/>
</dbReference>
<gene>
    <name evidence="1" type="ORF">FF38_13486</name>
</gene>
<comment type="caution">
    <text evidence="1">The sequence shown here is derived from an EMBL/GenBank/DDBJ whole genome shotgun (WGS) entry which is preliminary data.</text>
</comment>